<name>A0A158QT53_MESCO</name>
<dbReference type="PANTHER" id="PTHR13040">
    <property type="entry name" value="AUTOPHAGY PROTEIN 5"/>
    <property type="match status" value="1"/>
</dbReference>
<dbReference type="GO" id="GO:0000422">
    <property type="term" value="P:autophagy of mitochondrion"/>
    <property type="evidence" value="ECO:0007669"/>
    <property type="project" value="TreeGrafter"/>
</dbReference>
<dbReference type="STRING" id="53468.A0A158QT53"/>
<dbReference type="EMBL" id="UXSR01000319">
    <property type="protein sequence ID" value="VDD76110.1"/>
    <property type="molecule type" value="Genomic_DNA"/>
</dbReference>
<evidence type="ECO:0000256" key="4">
    <source>
        <dbReference type="ARBA" id="ARBA00022843"/>
    </source>
</evidence>
<evidence type="ECO:0000313" key="13">
    <source>
        <dbReference type="WBParaSite" id="MCU_007801-RA"/>
    </source>
</evidence>
<dbReference type="GO" id="GO:0034045">
    <property type="term" value="C:phagophore assembly site membrane"/>
    <property type="evidence" value="ECO:0007669"/>
    <property type="project" value="UniProtKB-SubCell"/>
</dbReference>
<dbReference type="InterPro" id="IPR007239">
    <property type="entry name" value="Atg5"/>
</dbReference>
<dbReference type="Pfam" id="PF04106">
    <property type="entry name" value="ATG5_UblB"/>
    <property type="match status" value="1"/>
</dbReference>
<evidence type="ECO:0000259" key="10">
    <source>
        <dbReference type="Pfam" id="PF20638"/>
    </source>
</evidence>
<evidence type="ECO:0000259" key="8">
    <source>
        <dbReference type="Pfam" id="PF04106"/>
    </source>
</evidence>
<evidence type="ECO:0000313" key="11">
    <source>
        <dbReference type="EMBL" id="VDD76110.1"/>
    </source>
</evidence>
<dbReference type="Proteomes" id="UP000267029">
    <property type="component" value="Unassembled WGS sequence"/>
</dbReference>
<dbReference type="GO" id="GO:0034274">
    <property type="term" value="C:Atg12-Atg5-Atg16 complex"/>
    <property type="evidence" value="ECO:0007669"/>
    <property type="project" value="TreeGrafter"/>
</dbReference>
<dbReference type="Pfam" id="PF20637">
    <property type="entry name" value="ATG5_HBR"/>
    <property type="match status" value="1"/>
</dbReference>
<sequence>MSLNDAVAQKIWDGLVPICFRLSADEDPSEVYKPPPFFALVPRVTYFPLVLDKIVRQLYSQTQSISSSVAHHTSNSDLTGENSPSQTNTEAANKAVSSYWLAFDNIPLKWHYPVGLLFDMFGSPSRLPWEISIHFDDYPSDILLAPPVSRSAIESIFLATLKEADQLKHRGPGGQGPVFGRLLPQDQRNLWNGLLQHRFDLFWSINKRFMQGTPVQSSLPLPPPTTPNVSSADGSADDSRPTQIVSEDPAAVMVATGAMKAFRHCPFRVYFAPQASPSVPLPPTYLQTLVSPFTDSNRTPATFSDVITTIFKSCGDDLKYEDFVFLVHGVTVPLKTPAQWMCEHMAYPDNFVHVVARRREE</sequence>
<proteinExistence type="inferred from homology"/>
<dbReference type="PANTHER" id="PTHR13040:SF2">
    <property type="entry name" value="AUTOPHAGY PROTEIN 5"/>
    <property type="match status" value="1"/>
</dbReference>
<evidence type="ECO:0000256" key="1">
    <source>
        <dbReference type="ARBA" id="ARBA00004623"/>
    </source>
</evidence>
<comment type="subunit">
    <text evidence="6">Conjugated with ATG12.</text>
</comment>
<feature type="region of interest" description="Disordered" evidence="7">
    <location>
        <begin position="214"/>
        <end position="244"/>
    </location>
</feature>
<keyword evidence="4 6" id="KW-0832">Ubl conjugation</keyword>
<gene>
    <name evidence="11" type="ORF">MCOS_LOCUS2113</name>
</gene>
<comment type="similarity">
    <text evidence="2 6">Belongs to the ATG5 family.</text>
</comment>
<dbReference type="GO" id="GO:0006995">
    <property type="term" value="P:cellular response to nitrogen starvation"/>
    <property type="evidence" value="ECO:0007669"/>
    <property type="project" value="TreeGrafter"/>
</dbReference>
<organism evidence="13">
    <name type="scientific">Mesocestoides corti</name>
    <name type="common">Flatworm</name>
    <dbReference type="NCBI Taxonomy" id="53468"/>
    <lineage>
        <taxon>Eukaryota</taxon>
        <taxon>Metazoa</taxon>
        <taxon>Spiralia</taxon>
        <taxon>Lophotrochozoa</taxon>
        <taxon>Platyhelminthes</taxon>
        <taxon>Cestoda</taxon>
        <taxon>Eucestoda</taxon>
        <taxon>Cyclophyllidea</taxon>
        <taxon>Mesocestoididae</taxon>
        <taxon>Mesocestoides</taxon>
    </lineage>
</organism>
<protein>
    <recommendedName>
        <fullName evidence="6">Autophagy protein 5</fullName>
    </recommendedName>
</protein>
<comment type="function">
    <text evidence="6">Involved in autophagic vesicle formation.</text>
</comment>
<evidence type="ECO:0000313" key="12">
    <source>
        <dbReference type="Proteomes" id="UP000267029"/>
    </source>
</evidence>
<dbReference type="GO" id="GO:0005776">
    <property type="term" value="C:autophagosome"/>
    <property type="evidence" value="ECO:0007669"/>
    <property type="project" value="TreeGrafter"/>
</dbReference>
<dbReference type="Gene3D" id="3.10.20.620">
    <property type="match status" value="1"/>
</dbReference>
<evidence type="ECO:0000256" key="2">
    <source>
        <dbReference type="ARBA" id="ARBA00006910"/>
    </source>
</evidence>
<dbReference type="InterPro" id="IPR048318">
    <property type="entry name" value="ATG5_UblB"/>
</dbReference>
<evidence type="ECO:0000256" key="3">
    <source>
        <dbReference type="ARBA" id="ARBA00022499"/>
    </source>
</evidence>
<feature type="region of interest" description="Disordered" evidence="7">
    <location>
        <begin position="70"/>
        <end position="89"/>
    </location>
</feature>
<dbReference type="AlphaFoldDB" id="A0A158QT53"/>
<dbReference type="Gene3D" id="1.10.246.190">
    <property type="entry name" value="Autophagy protein Apg5, helix rich domain"/>
    <property type="match status" value="1"/>
</dbReference>
<dbReference type="WBParaSite" id="MCU_007801-RA">
    <property type="protein sequence ID" value="MCU_007801-RA"/>
    <property type="gene ID" value="MCU_007801"/>
</dbReference>
<feature type="domain" description="Autophagy protein ATG5 alpha-helical bundle region" evidence="9">
    <location>
        <begin position="151"/>
        <end position="211"/>
    </location>
</feature>
<dbReference type="OrthoDB" id="272162at2759"/>
<dbReference type="Gene3D" id="3.10.20.90">
    <property type="entry name" value="Phosphatidylinositol 3-kinase Catalytic Subunit, Chain A, domain 1"/>
    <property type="match status" value="1"/>
</dbReference>
<dbReference type="InterPro" id="IPR048939">
    <property type="entry name" value="ATG5_UblA"/>
</dbReference>
<dbReference type="GO" id="GO:0044233">
    <property type="term" value="C:mitochondria-associated endoplasmic reticulum membrane contact site"/>
    <property type="evidence" value="ECO:0007669"/>
    <property type="project" value="TreeGrafter"/>
</dbReference>
<evidence type="ECO:0000259" key="9">
    <source>
        <dbReference type="Pfam" id="PF20637"/>
    </source>
</evidence>
<dbReference type="Pfam" id="PF20638">
    <property type="entry name" value="ATG5_UblA"/>
    <property type="match status" value="1"/>
</dbReference>
<dbReference type="GO" id="GO:0061908">
    <property type="term" value="C:phagophore"/>
    <property type="evidence" value="ECO:0007669"/>
    <property type="project" value="TreeGrafter"/>
</dbReference>
<dbReference type="GO" id="GO:0007033">
    <property type="term" value="P:vacuole organization"/>
    <property type="evidence" value="ECO:0007669"/>
    <property type="project" value="UniProtKB-ARBA"/>
</dbReference>
<comment type="subcellular location">
    <subcellularLocation>
        <location evidence="1 6">Preautophagosomal structure membrane</location>
        <topology evidence="1 6">Peripheral membrane protein</topology>
    </subcellularLocation>
</comment>
<keyword evidence="12" id="KW-1185">Reference proteome</keyword>
<keyword evidence="5 6" id="KW-0072">Autophagy</keyword>
<accession>A0A158QT53</accession>
<dbReference type="GO" id="GO:0019776">
    <property type="term" value="F:Atg8-family ligase activity"/>
    <property type="evidence" value="ECO:0007669"/>
    <property type="project" value="TreeGrafter"/>
</dbReference>
<dbReference type="GO" id="GO:0034727">
    <property type="term" value="P:piecemeal microautophagy of the nucleus"/>
    <property type="evidence" value="ECO:0007669"/>
    <property type="project" value="TreeGrafter"/>
</dbReference>
<feature type="domain" description="Autophagy protein ATG5 UblA" evidence="10">
    <location>
        <begin position="11"/>
        <end position="135"/>
    </location>
</feature>
<keyword evidence="3 6" id="KW-1017">Isopeptide bond</keyword>
<dbReference type="InterPro" id="IPR042526">
    <property type="entry name" value="Atg5_HR"/>
</dbReference>
<evidence type="ECO:0000256" key="6">
    <source>
        <dbReference type="RuleBase" id="RU361202"/>
    </source>
</evidence>
<evidence type="ECO:0000256" key="5">
    <source>
        <dbReference type="ARBA" id="ARBA00023006"/>
    </source>
</evidence>
<reference evidence="13" key="2">
    <citation type="submission" date="2019-11" db="UniProtKB">
        <authorList>
            <consortium name="WormBaseParasite"/>
        </authorList>
    </citation>
    <scope>IDENTIFICATION</scope>
</reference>
<dbReference type="InterPro" id="IPR048940">
    <property type="entry name" value="ATG5_HBR"/>
</dbReference>
<reference evidence="11 12" key="1">
    <citation type="submission" date="2018-10" db="EMBL/GenBank/DDBJ databases">
        <authorList>
            <consortium name="Pathogen Informatics"/>
        </authorList>
    </citation>
    <scope>NUCLEOTIDE SEQUENCE [LARGE SCALE GENOMIC DNA]</scope>
</reference>
<evidence type="ECO:0000256" key="7">
    <source>
        <dbReference type="SAM" id="MobiDB-lite"/>
    </source>
</evidence>
<dbReference type="InterPro" id="IPR042527">
    <property type="entry name" value="Atg5_UblA_dom_sf"/>
</dbReference>
<feature type="domain" description="Autophagy protein ATG5 UblB" evidence="8">
    <location>
        <begin position="264"/>
        <end position="355"/>
    </location>
</feature>
<keyword evidence="6" id="KW-0472">Membrane</keyword>